<comment type="similarity">
    <text evidence="1">Belongs to the protein kinase superfamily. ADCK protein kinase family.</text>
</comment>
<feature type="domain" description="ABC1 atypical kinase-like" evidence="3">
    <location>
        <begin position="161"/>
        <end position="365"/>
    </location>
</feature>
<dbReference type="Proteomes" id="UP000825935">
    <property type="component" value="Chromosome 38"/>
</dbReference>
<evidence type="ECO:0000256" key="1">
    <source>
        <dbReference type="ARBA" id="ARBA00009670"/>
    </source>
</evidence>
<gene>
    <name evidence="4" type="ORF">KP509_38G054700</name>
</gene>
<dbReference type="PANTHER" id="PTHR43173">
    <property type="entry name" value="ABC1 FAMILY PROTEIN"/>
    <property type="match status" value="1"/>
</dbReference>
<dbReference type="EMBL" id="CM035443">
    <property type="protein sequence ID" value="KAH7278749.1"/>
    <property type="molecule type" value="Genomic_DNA"/>
</dbReference>
<dbReference type="OrthoDB" id="1728519at2759"/>
<evidence type="ECO:0000259" key="3">
    <source>
        <dbReference type="Pfam" id="PF03109"/>
    </source>
</evidence>
<keyword evidence="2" id="KW-0812">Transmembrane</keyword>
<protein>
    <recommendedName>
        <fullName evidence="3">ABC1 atypical kinase-like domain-containing protein</fullName>
    </recommendedName>
</protein>
<dbReference type="PANTHER" id="PTHR43173:SF19">
    <property type="entry name" value="AARF DOMAIN-CONTAINING PROTEIN KINASE 1"/>
    <property type="match status" value="1"/>
</dbReference>
<dbReference type="GO" id="GO:0007005">
    <property type="term" value="P:mitochondrion organization"/>
    <property type="evidence" value="ECO:0007669"/>
    <property type="project" value="TreeGrafter"/>
</dbReference>
<evidence type="ECO:0000313" key="5">
    <source>
        <dbReference type="Proteomes" id="UP000825935"/>
    </source>
</evidence>
<dbReference type="Pfam" id="PF03109">
    <property type="entry name" value="ABC1"/>
    <property type="match status" value="1"/>
</dbReference>
<feature type="transmembrane region" description="Helical" evidence="2">
    <location>
        <begin position="45"/>
        <end position="64"/>
    </location>
</feature>
<organism evidence="4 5">
    <name type="scientific">Ceratopteris richardii</name>
    <name type="common">Triangle waterfern</name>
    <dbReference type="NCBI Taxonomy" id="49495"/>
    <lineage>
        <taxon>Eukaryota</taxon>
        <taxon>Viridiplantae</taxon>
        <taxon>Streptophyta</taxon>
        <taxon>Embryophyta</taxon>
        <taxon>Tracheophyta</taxon>
        <taxon>Polypodiopsida</taxon>
        <taxon>Polypodiidae</taxon>
        <taxon>Polypodiales</taxon>
        <taxon>Pteridineae</taxon>
        <taxon>Pteridaceae</taxon>
        <taxon>Parkerioideae</taxon>
        <taxon>Ceratopteris</taxon>
    </lineage>
</organism>
<name>A0A8T2Q4Y1_CERRI</name>
<sequence length="386" mass="43089">MNVSARELSKLLRSHSKLAAPFSTSIVGSETSSPVQKPWFPKLKVMAAIGVGLGIGAIGLSAFGEEPRHSLRLMYSMSVRLGRDFATAAAIVADYKYSLYGLAEESPERAQAKHEVHLRAANRLKELCFKNGGIYIKLGQHMGQLEYLLPSEYVQTMKNCMLDRCPVSTFDQVCEVFKAELGRLPHEVFKDFNAIPLASASLAQVHAAHTFDGKKVAVKVQHTHLTDTAAMDIATVRLVVRAVHFLFPNYDYRWLVAEVQESLPKELDFSLEAKNGERCIKNFKTLSPGLERSIYVPKVYWDLSTPKLLTMEFIEGVKVTDVEGIQKLGLNPHHVSKLVNQAFAHMIFRHGFVHCDPHAANMMVRLMPPGAKFHTSSHVLFSNKCD</sequence>
<keyword evidence="2" id="KW-1133">Transmembrane helix</keyword>
<dbReference type="AlphaFoldDB" id="A0A8T2Q4Y1"/>
<comment type="caution">
    <text evidence="4">The sequence shown here is derived from an EMBL/GenBank/DDBJ whole genome shotgun (WGS) entry which is preliminary data.</text>
</comment>
<proteinExistence type="inferred from homology"/>
<keyword evidence="5" id="KW-1185">Reference proteome</keyword>
<dbReference type="InterPro" id="IPR045307">
    <property type="entry name" value="ADCK1_dom"/>
</dbReference>
<dbReference type="GO" id="GO:0005743">
    <property type="term" value="C:mitochondrial inner membrane"/>
    <property type="evidence" value="ECO:0007669"/>
    <property type="project" value="TreeGrafter"/>
</dbReference>
<dbReference type="InterPro" id="IPR011009">
    <property type="entry name" value="Kinase-like_dom_sf"/>
</dbReference>
<dbReference type="InterPro" id="IPR004147">
    <property type="entry name" value="ABC1_dom"/>
</dbReference>
<accession>A0A8T2Q4Y1</accession>
<dbReference type="SUPFAM" id="SSF56112">
    <property type="entry name" value="Protein kinase-like (PK-like)"/>
    <property type="match status" value="1"/>
</dbReference>
<reference evidence="4" key="1">
    <citation type="submission" date="2021-08" db="EMBL/GenBank/DDBJ databases">
        <title>WGS assembly of Ceratopteris richardii.</title>
        <authorList>
            <person name="Marchant D.B."/>
            <person name="Chen G."/>
            <person name="Jenkins J."/>
            <person name="Shu S."/>
            <person name="Leebens-Mack J."/>
            <person name="Grimwood J."/>
            <person name="Schmutz J."/>
            <person name="Soltis P."/>
            <person name="Soltis D."/>
            <person name="Chen Z.-H."/>
        </authorList>
    </citation>
    <scope>NUCLEOTIDE SEQUENCE</scope>
    <source>
        <strain evidence="4">Whitten #5841</strain>
        <tissue evidence="4">Leaf</tissue>
    </source>
</reference>
<dbReference type="CDD" id="cd13969">
    <property type="entry name" value="ADCK1-like"/>
    <property type="match status" value="1"/>
</dbReference>
<evidence type="ECO:0000256" key="2">
    <source>
        <dbReference type="SAM" id="Phobius"/>
    </source>
</evidence>
<dbReference type="GO" id="GO:0055088">
    <property type="term" value="P:lipid homeostasis"/>
    <property type="evidence" value="ECO:0007669"/>
    <property type="project" value="TreeGrafter"/>
</dbReference>
<dbReference type="InterPro" id="IPR051130">
    <property type="entry name" value="Mito_struct-func_regulator"/>
</dbReference>
<evidence type="ECO:0000313" key="4">
    <source>
        <dbReference type="EMBL" id="KAH7278749.1"/>
    </source>
</evidence>
<keyword evidence="2" id="KW-0472">Membrane</keyword>